<sequence length="178" mass="18872">MLVPQRKEHTMSRSRTNARTALIAAVALAALSACKPQAPAETAAPPAQPEAAAAPAAPAADARPSAQGAPFDVKAFAGTFDGTLPCADCPGIDTHLVLAADGTYTISETYRERSAPALTGDGTWTVEENNQRLRLDPNSKSDNDRLYAILSQDEIRQLDMEGKPIDSTLPYNLKRAAQ</sequence>
<dbReference type="AlphaFoldDB" id="A0A3D8VJE1"/>
<dbReference type="Pfam" id="PF04170">
    <property type="entry name" value="NlpE"/>
    <property type="match status" value="1"/>
</dbReference>
<dbReference type="Gene3D" id="2.40.128.640">
    <property type="match status" value="1"/>
</dbReference>
<evidence type="ECO:0000256" key="1">
    <source>
        <dbReference type="SAM" id="MobiDB-lite"/>
    </source>
</evidence>
<keyword evidence="2" id="KW-0732">Signal</keyword>
<evidence type="ECO:0000313" key="3">
    <source>
        <dbReference type="EMBL" id="RDY69477.1"/>
    </source>
</evidence>
<protein>
    <submittedName>
        <fullName evidence="3">Copper resistance protein NlpE</fullName>
    </submittedName>
</protein>
<evidence type="ECO:0000313" key="4">
    <source>
        <dbReference type="Proteomes" id="UP000256829"/>
    </source>
</evidence>
<feature type="chain" id="PRO_5017807641" evidence="2">
    <location>
        <begin position="41"/>
        <end position="178"/>
    </location>
</feature>
<feature type="region of interest" description="Disordered" evidence="1">
    <location>
        <begin position="39"/>
        <end position="66"/>
    </location>
</feature>
<keyword evidence="4" id="KW-1185">Reference proteome</keyword>
<dbReference type="EMBL" id="QTJR01000001">
    <property type="protein sequence ID" value="RDY69477.1"/>
    <property type="molecule type" value="Genomic_DNA"/>
</dbReference>
<reference evidence="3 4" key="1">
    <citation type="submission" date="2018-08" db="EMBL/GenBank/DDBJ databases">
        <title>Lysobacter soli KCTC 22011, whole genome shotgun sequence.</title>
        <authorList>
            <person name="Zhang X."/>
            <person name="Feng G."/>
            <person name="Zhu H."/>
        </authorList>
    </citation>
    <scope>NUCLEOTIDE SEQUENCE [LARGE SCALE GENOMIC DNA]</scope>
    <source>
        <strain evidence="3 4">KCTC 22011</strain>
    </source>
</reference>
<organism evidence="3 4">
    <name type="scientific">Lysobacter soli</name>
    <dbReference type="NCBI Taxonomy" id="453783"/>
    <lineage>
        <taxon>Bacteria</taxon>
        <taxon>Pseudomonadati</taxon>
        <taxon>Pseudomonadota</taxon>
        <taxon>Gammaproteobacteria</taxon>
        <taxon>Lysobacterales</taxon>
        <taxon>Lysobacteraceae</taxon>
        <taxon>Lysobacter</taxon>
    </lineage>
</organism>
<proteinExistence type="predicted"/>
<feature type="signal peptide" evidence="2">
    <location>
        <begin position="1"/>
        <end position="40"/>
    </location>
</feature>
<dbReference type="PROSITE" id="PS51257">
    <property type="entry name" value="PROKAR_LIPOPROTEIN"/>
    <property type="match status" value="1"/>
</dbReference>
<gene>
    <name evidence="3" type="ORF">DX912_01590</name>
</gene>
<dbReference type="InterPro" id="IPR007298">
    <property type="entry name" value="Cu-R_lipoprotein_NlpE"/>
</dbReference>
<accession>A0A3D8VJE1</accession>
<dbReference type="Proteomes" id="UP000256829">
    <property type="component" value="Unassembled WGS sequence"/>
</dbReference>
<name>A0A3D8VJE1_9GAMM</name>
<evidence type="ECO:0000256" key="2">
    <source>
        <dbReference type="SAM" id="SignalP"/>
    </source>
</evidence>
<comment type="caution">
    <text evidence="3">The sequence shown here is derived from an EMBL/GenBank/DDBJ whole genome shotgun (WGS) entry which is preliminary data.</text>
</comment>